<dbReference type="NCBIfam" id="TIGR00401">
    <property type="entry name" value="msrA"/>
    <property type="match status" value="1"/>
</dbReference>
<evidence type="ECO:0000256" key="5">
    <source>
        <dbReference type="SAM" id="SignalP"/>
    </source>
</evidence>
<dbReference type="SUPFAM" id="SSF55068">
    <property type="entry name" value="Peptide methionine sulfoxide reductase"/>
    <property type="match status" value="1"/>
</dbReference>
<keyword evidence="8" id="KW-1185">Reference proteome</keyword>
<evidence type="ECO:0000313" key="7">
    <source>
        <dbReference type="EMBL" id="PWK59940.1"/>
    </source>
</evidence>
<comment type="similarity">
    <text evidence="4">Belongs to the MsrA Met sulfoxide reductase family.</text>
</comment>
<dbReference type="PANTHER" id="PTHR43774">
    <property type="entry name" value="PEPTIDE METHIONINE SULFOXIDE REDUCTASE"/>
    <property type="match status" value="1"/>
</dbReference>
<protein>
    <recommendedName>
        <fullName evidence="4">Peptide methionine sulfoxide reductase MsrA</fullName>
        <shortName evidence="4">Protein-methionine-S-oxide reductase</shortName>
        <ecNumber evidence="4">1.8.4.11</ecNumber>
    </recommendedName>
    <alternativeName>
        <fullName evidence="4">Peptide-methionine (S)-S-oxide reductase</fullName>
        <shortName evidence="4">Peptide Met(O) reductase</shortName>
    </alternativeName>
</protein>
<keyword evidence="1 4" id="KW-0560">Oxidoreductase</keyword>
<evidence type="ECO:0000256" key="1">
    <source>
        <dbReference type="ARBA" id="ARBA00023002"/>
    </source>
</evidence>
<dbReference type="AlphaFoldDB" id="A0A316GG60"/>
<sequence length="226" mass="24503">MPRLPHSAPIKALALTVGIVAALAAQTSRAQAQDIRTAVVAGGCFWCVESDFERVPGVVEVVSGFAGGSVPNPSYRDVVAGGTGHLEVVEITYDADILPYDRLLHLFLRSIDPLDAGGQFCDRGESYTTAIFVETAAERQAAQAALAQASRYLGRQVVTPIRNAAPFYPAEAYHQDYYRSEDVILTRFGPRRKSVAYDLYRNACGRDARVEQLWGADAPFIHQGAG</sequence>
<evidence type="ECO:0000256" key="2">
    <source>
        <dbReference type="ARBA" id="ARBA00047806"/>
    </source>
</evidence>
<feature type="signal peptide" evidence="5">
    <location>
        <begin position="1"/>
        <end position="32"/>
    </location>
</feature>
<evidence type="ECO:0000256" key="4">
    <source>
        <dbReference type="HAMAP-Rule" id="MF_01401"/>
    </source>
</evidence>
<comment type="function">
    <text evidence="4">Has an important function as a repair enzyme for proteins that have been inactivated by oxidation. Catalyzes the reversible oxidation-reduction of methionine sulfoxide in proteins to methionine.</text>
</comment>
<accession>A0A316GG60</accession>
<dbReference type="InterPro" id="IPR002569">
    <property type="entry name" value="Met_Sox_Rdtase_MsrA_dom"/>
</dbReference>
<organism evidence="7 8">
    <name type="scientific">Roseicyclus mahoneyensis</name>
    <dbReference type="NCBI Taxonomy" id="164332"/>
    <lineage>
        <taxon>Bacteria</taxon>
        <taxon>Pseudomonadati</taxon>
        <taxon>Pseudomonadota</taxon>
        <taxon>Alphaproteobacteria</taxon>
        <taxon>Rhodobacterales</taxon>
        <taxon>Roseobacteraceae</taxon>
        <taxon>Roseicyclus</taxon>
    </lineage>
</organism>
<comment type="catalytic activity">
    <reaction evidence="2 4">
        <text>L-methionyl-[protein] + [thioredoxin]-disulfide + H2O = L-methionyl-(S)-S-oxide-[protein] + [thioredoxin]-dithiol</text>
        <dbReference type="Rhea" id="RHEA:14217"/>
        <dbReference type="Rhea" id="RHEA-COMP:10698"/>
        <dbReference type="Rhea" id="RHEA-COMP:10700"/>
        <dbReference type="Rhea" id="RHEA-COMP:12313"/>
        <dbReference type="Rhea" id="RHEA-COMP:12315"/>
        <dbReference type="ChEBI" id="CHEBI:15377"/>
        <dbReference type="ChEBI" id="CHEBI:16044"/>
        <dbReference type="ChEBI" id="CHEBI:29950"/>
        <dbReference type="ChEBI" id="CHEBI:44120"/>
        <dbReference type="ChEBI" id="CHEBI:50058"/>
        <dbReference type="EC" id="1.8.4.11"/>
    </reaction>
</comment>
<dbReference type="PANTHER" id="PTHR43774:SF1">
    <property type="entry name" value="PEPTIDE METHIONINE SULFOXIDE REDUCTASE MSRA 2"/>
    <property type="match status" value="1"/>
</dbReference>
<evidence type="ECO:0000259" key="6">
    <source>
        <dbReference type="Pfam" id="PF01625"/>
    </source>
</evidence>
<feature type="active site" evidence="4">
    <location>
        <position position="44"/>
    </location>
</feature>
<dbReference type="EC" id="1.8.4.11" evidence="4"/>
<reference evidence="7 8" key="1">
    <citation type="submission" date="2018-05" db="EMBL/GenBank/DDBJ databases">
        <title>Genomic Encyclopedia of Type Strains, Phase IV (KMG-IV): sequencing the most valuable type-strain genomes for metagenomic binning, comparative biology and taxonomic classification.</title>
        <authorList>
            <person name="Goeker M."/>
        </authorList>
    </citation>
    <scope>NUCLEOTIDE SEQUENCE [LARGE SCALE GENOMIC DNA]</scope>
    <source>
        <strain evidence="7 8">DSM 16097</strain>
    </source>
</reference>
<evidence type="ECO:0000313" key="8">
    <source>
        <dbReference type="Proteomes" id="UP000245708"/>
    </source>
</evidence>
<dbReference type="RefSeq" id="WP_109669080.1">
    <property type="nucleotide sequence ID" value="NZ_QGGW01000006.1"/>
</dbReference>
<evidence type="ECO:0000256" key="3">
    <source>
        <dbReference type="ARBA" id="ARBA00048782"/>
    </source>
</evidence>
<feature type="domain" description="Peptide methionine sulphoxide reductase MsrA" evidence="6">
    <location>
        <begin position="37"/>
        <end position="181"/>
    </location>
</feature>
<keyword evidence="5" id="KW-0732">Signal</keyword>
<name>A0A316GG60_9RHOB</name>
<dbReference type="GO" id="GO:0033744">
    <property type="term" value="F:L-methionine:thioredoxin-disulfide S-oxidoreductase activity"/>
    <property type="evidence" value="ECO:0007669"/>
    <property type="project" value="RHEA"/>
</dbReference>
<dbReference type="GO" id="GO:0008113">
    <property type="term" value="F:peptide-methionine (S)-S-oxide reductase activity"/>
    <property type="evidence" value="ECO:0007669"/>
    <property type="project" value="UniProtKB-UniRule"/>
</dbReference>
<dbReference type="Proteomes" id="UP000245708">
    <property type="component" value="Unassembled WGS sequence"/>
</dbReference>
<dbReference type="OrthoDB" id="4174719at2"/>
<dbReference type="Gene3D" id="3.30.1060.10">
    <property type="entry name" value="Peptide methionine sulphoxide reductase MsrA"/>
    <property type="match status" value="1"/>
</dbReference>
<gene>
    <name evidence="4" type="primary">msrA</name>
    <name evidence="7" type="ORF">C7455_106228</name>
</gene>
<comment type="catalytic activity">
    <reaction evidence="3 4">
        <text>[thioredoxin]-disulfide + L-methionine + H2O = L-methionine (S)-S-oxide + [thioredoxin]-dithiol</text>
        <dbReference type="Rhea" id="RHEA:19993"/>
        <dbReference type="Rhea" id="RHEA-COMP:10698"/>
        <dbReference type="Rhea" id="RHEA-COMP:10700"/>
        <dbReference type="ChEBI" id="CHEBI:15377"/>
        <dbReference type="ChEBI" id="CHEBI:29950"/>
        <dbReference type="ChEBI" id="CHEBI:50058"/>
        <dbReference type="ChEBI" id="CHEBI:57844"/>
        <dbReference type="ChEBI" id="CHEBI:58772"/>
        <dbReference type="EC" id="1.8.4.11"/>
    </reaction>
</comment>
<dbReference type="EMBL" id="QGGW01000006">
    <property type="protein sequence ID" value="PWK59940.1"/>
    <property type="molecule type" value="Genomic_DNA"/>
</dbReference>
<dbReference type="InterPro" id="IPR036509">
    <property type="entry name" value="Met_Sox_Rdtase_MsrA_sf"/>
</dbReference>
<feature type="chain" id="PRO_5016436189" description="Peptide methionine sulfoxide reductase MsrA" evidence="5">
    <location>
        <begin position="33"/>
        <end position="226"/>
    </location>
</feature>
<dbReference type="Pfam" id="PF01625">
    <property type="entry name" value="PMSR"/>
    <property type="match status" value="1"/>
</dbReference>
<dbReference type="HAMAP" id="MF_01401">
    <property type="entry name" value="MsrA"/>
    <property type="match status" value="1"/>
</dbReference>
<comment type="caution">
    <text evidence="7">The sequence shown here is derived from an EMBL/GenBank/DDBJ whole genome shotgun (WGS) entry which is preliminary data.</text>
</comment>
<proteinExistence type="inferred from homology"/>